<name>A0A7W9FFU1_9CAUL</name>
<gene>
    <name evidence="1" type="ORF">GGR13_001308</name>
</gene>
<accession>A0A7W9FFU1</accession>
<dbReference type="RefSeq" id="WP_183212689.1">
    <property type="nucleotide sequence ID" value="NZ_JACHOR010000002.1"/>
</dbReference>
<dbReference type="Proteomes" id="UP000545037">
    <property type="component" value="Unassembled WGS sequence"/>
</dbReference>
<proteinExistence type="predicted"/>
<comment type="caution">
    <text evidence="1">The sequence shown here is derived from an EMBL/GenBank/DDBJ whole genome shotgun (WGS) entry which is preliminary data.</text>
</comment>
<reference evidence="1 2" key="1">
    <citation type="submission" date="2020-08" db="EMBL/GenBank/DDBJ databases">
        <title>Genomic Encyclopedia of Type Strains, Phase IV (KMG-IV): sequencing the most valuable type-strain genomes for metagenomic binning, comparative biology and taxonomic classification.</title>
        <authorList>
            <person name="Goeker M."/>
        </authorList>
    </citation>
    <scope>NUCLEOTIDE SEQUENCE [LARGE SCALE GENOMIC DNA]</scope>
    <source>
        <strain evidence="1 2">DSM 4737</strain>
    </source>
</reference>
<dbReference type="EMBL" id="JACHOR010000002">
    <property type="protein sequence ID" value="MBB5745724.1"/>
    <property type="molecule type" value="Genomic_DNA"/>
</dbReference>
<sequence>MANPPSVPRLDEALLPVELSCMWGIVLINAAGDMVDSFVLPGPIETIRDGCRRHLEARPDAAQARLVSQDGLLDHVYPECGAD</sequence>
<protein>
    <submittedName>
        <fullName evidence="1">Uncharacterized protein</fullName>
    </submittedName>
</protein>
<evidence type="ECO:0000313" key="2">
    <source>
        <dbReference type="Proteomes" id="UP000545037"/>
    </source>
</evidence>
<keyword evidence="2" id="KW-1185">Reference proteome</keyword>
<dbReference type="AlphaFoldDB" id="A0A7W9FFU1"/>
<evidence type="ECO:0000313" key="1">
    <source>
        <dbReference type="EMBL" id="MBB5745724.1"/>
    </source>
</evidence>
<organism evidence="1 2">
    <name type="scientific">Brevundimonas variabilis</name>
    <dbReference type="NCBI Taxonomy" id="74312"/>
    <lineage>
        <taxon>Bacteria</taxon>
        <taxon>Pseudomonadati</taxon>
        <taxon>Pseudomonadota</taxon>
        <taxon>Alphaproteobacteria</taxon>
        <taxon>Caulobacterales</taxon>
        <taxon>Caulobacteraceae</taxon>
        <taxon>Brevundimonas</taxon>
    </lineage>
</organism>